<dbReference type="NCBIfam" id="NF006160">
    <property type="entry name" value="PRK08304.1"/>
    <property type="match status" value="1"/>
</dbReference>
<dbReference type="Pfam" id="PF07451">
    <property type="entry name" value="SpoVAD"/>
    <property type="match status" value="1"/>
</dbReference>
<dbReference type="SUPFAM" id="SSF53901">
    <property type="entry name" value="Thiolase-like"/>
    <property type="match status" value="1"/>
</dbReference>
<dbReference type="OrthoDB" id="9770068at2"/>
<proteinExistence type="predicted"/>
<dbReference type="EMBL" id="SLXT01000005">
    <property type="protein sequence ID" value="TCP67204.1"/>
    <property type="molecule type" value="Genomic_DNA"/>
</dbReference>
<accession>A0A4R2RUY1</accession>
<organism evidence="1 2">
    <name type="scientific">Heliophilum fasciatum</name>
    <dbReference type="NCBI Taxonomy" id="35700"/>
    <lineage>
        <taxon>Bacteria</taxon>
        <taxon>Bacillati</taxon>
        <taxon>Bacillota</taxon>
        <taxon>Clostridia</taxon>
        <taxon>Eubacteriales</taxon>
        <taxon>Heliobacteriaceae</taxon>
        <taxon>Heliophilum</taxon>
    </lineage>
</organism>
<gene>
    <name evidence="1" type="ORF">EDD73_10599</name>
</gene>
<dbReference type="GO" id="GO:0016746">
    <property type="term" value="F:acyltransferase activity"/>
    <property type="evidence" value="ECO:0007669"/>
    <property type="project" value="InterPro"/>
</dbReference>
<evidence type="ECO:0000313" key="2">
    <source>
        <dbReference type="Proteomes" id="UP000294813"/>
    </source>
</evidence>
<dbReference type="InterPro" id="IPR038369">
    <property type="entry name" value="SpoVAD_sf"/>
</dbReference>
<dbReference type="NCBIfam" id="TIGR02845">
    <property type="entry name" value="spore_V_AD"/>
    <property type="match status" value="1"/>
</dbReference>
<dbReference type="AlphaFoldDB" id="A0A4R2RUY1"/>
<dbReference type="Gene3D" id="3.40.47.40">
    <property type="entry name" value="Stage V sporulation protein AD"/>
    <property type="match status" value="1"/>
</dbReference>
<dbReference type="Proteomes" id="UP000294813">
    <property type="component" value="Unassembled WGS sequence"/>
</dbReference>
<dbReference type="InterPro" id="IPR016039">
    <property type="entry name" value="Thiolase-like"/>
</dbReference>
<sequence length="348" mass="36354">MGKKRGKQTFALAAPPYLAGAYTIAGTKEGEGPLGECFDQLIPDALWGETTWEKTESKLMTTAVRGACQRADWTEGDAELLLAGDLLNQTISANFSARALGIPFFGIFGACSTMAEGLGLGAMLIDGGYVDRLVATASSHHETAERQFRSPNELGVQRPPEAQWTVTGAGAAALASPAVYHHPASLAGRSAVTVTHVTVGKVVDLGVKDAGDMGSAMAPAAAHTILTHLHDTERTVGDYDAIVTGDLGHVGHAACRALMAAEGVVPGERLLDCGVMIFDASRQDTHAGGSGCGCSAVVILSELLRRLRDRCYRRLLFVGTGALFSPMSSQQGESIPAIGHAVVLERGE</sequence>
<keyword evidence="2" id="KW-1185">Reference proteome</keyword>
<comment type="caution">
    <text evidence="1">The sequence shown here is derived from an EMBL/GenBank/DDBJ whole genome shotgun (WGS) entry which is preliminary data.</text>
</comment>
<name>A0A4R2RUY1_9FIRM</name>
<dbReference type="RefSeq" id="WP_131918465.1">
    <property type="nucleotide sequence ID" value="NZ_JAOQNU010000005.1"/>
</dbReference>
<evidence type="ECO:0000313" key="1">
    <source>
        <dbReference type="EMBL" id="TCP67204.1"/>
    </source>
</evidence>
<reference evidence="1 2" key="1">
    <citation type="submission" date="2019-03" db="EMBL/GenBank/DDBJ databases">
        <title>Genomic Encyclopedia of Type Strains, Phase IV (KMG-IV): sequencing the most valuable type-strain genomes for metagenomic binning, comparative biology and taxonomic classification.</title>
        <authorList>
            <person name="Goeker M."/>
        </authorList>
    </citation>
    <scope>NUCLEOTIDE SEQUENCE [LARGE SCALE GENOMIC DNA]</scope>
    <source>
        <strain evidence="1 2">DSM 11170</strain>
    </source>
</reference>
<protein>
    <submittedName>
        <fullName evidence="1">Stage V sporulation protein AD</fullName>
    </submittedName>
</protein>
<dbReference type="PIRSF" id="PIRSF011570">
    <property type="entry name" value="SpoVAD"/>
    <property type="match status" value="1"/>
</dbReference>
<dbReference type="InterPro" id="IPR010894">
    <property type="entry name" value="SpoVAD"/>
</dbReference>